<dbReference type="PANTHER" id="PTHR24320">
    <property type="entry name" value="RETINOL DEHYDROGENASE"/>
    <property type="match status" value="1"/>
</dbReference>
<dbReference type="PANTHER" id="PTHR24320:SF236">
    <property type="entry name" value="SHORT-CHAIN DEHYDROGENASE-RELATED"/>
    <property type="match status" value="1"/>
</dbReference>
<keyword evidence="2" id="KW-0521">NADP</keyword>
<dbReference type="Pfam" id="PF00106">
    <property type="entry name" value="adh_short"/>
    <property type="match status" value="1"/>
</dbReference>
<gene>
    <name evidence="4" type="ORF">FJTKL_08169</name>
</gene>
<organism evidence="4 5">
    <name type="scientific">Diaporthe vaccinii</name>
    <dbReference type="NCBI Taxonomy" id="105482"/>
    <lineage>
        <taxon>Eukaryota</taxon>
        <taxon>Fungi</taxon>
        <taxon>Dikarya</taxon>
        <taxon>Ascomycota</taxon>
        <taxon>Pezizomycotina</taxon>
        <taxon>Sordariomycetes</taxon>
        <taxon>Sordariomycetidae</taxon>
        <taxon>Diaporthales</taxon>
        <taxon>Diaporthaceae</taxon>
        <taxon>Diaporthe</taxon>
        <taxon>Diaporthe eres species complex</taxon>
    </lineage>
</organism>
<evidence type="ECO:0008006" key="6">
    <source>
        <dbReference type="Google" id="ProtNLM"/>
    </source>
</evidence>
<dbReference type="Gene3D" id="3.40.50.720">
    <property type="entry name" value="NAD(P)-binding Rossmann-like Domain"/>
    <property type="match status" value="1"/>
</dbReference>
<keyword evidence="5" id="KW-1185">Reference proteome</keyword>
<dbReference type="InterPro" id="IPR036291">
    <property type="entry name" value="NAD(P)-bd_dom_sf"/>
</dbReference>
<comment type="similarity">
    <text evidence="1">Belongs to the short-chain dehydrogenases/reductases (SDR) family.</text>
</comment>
<keyword evidence="3" id="KW-0560">Oxidoreductase</keyword>
<reference evidence="4 5" key="1">
    <citation type="submission" date="2024-03" db="EMBL/GenBank/DDBJ databases">
        <title>A high-quality draft genome sequence of Diaporthe vaccinii, a causative agent of upright dieback and viscid rot disease in cranberry plants.</title>
        <authorList>
            <person name="Sarrasin M."/>
            <person name="Lang B.F."/>
            <person name="Burger G."/>
        </authorList>
    </citation>
    <scope>NUCLEOTIDE SEQUENCE [LARGE SCALE GENOMIC DNA]</scope>
    <source>
        <strain evidence="4 5">IS7</strain>
    </source>
</reference>
<evidence type="ECO:0000313" key="5">
    <source>
        <dbReference type="Proteomes" id="UP001600888"/>
    </source>
</evidence>
<dbReference type="Proteomes" id="UP001600888">
    <property type="component" value="Unassembled WGS sequence"/>
</dbReference>
<accession>A0ABR4ESV0</accession>
<name>A0ABR4ESV0_9PEZI</name>
<dbReference type="EMBL" id="JBAWTH010000030">
    <property type="protein sequence ID" value="KAL2285518.1"/>
    <property type="molecule type" value="Genomic_DNA"/>
</dbReference>
<sequence>MSVSFGTLWTQHFPPAGPLTEANLPNQAGKVFIVTGGSNGLGYELSRQLYGAGGKVYILTRSKERTDSAIAKIKAHYEAEDAGKQRGSLEFIPMDLMDFETVKVAAQDFLNREGPNGRLDILFNNAGTGARKDAPPGKQGHEYHFTTNVLGSFLLTRLLSPILSRTAKQAPPGSVRVTWPGSLLVENGSPKDGVRKEFLEHTGSPKDLNIGQNELYSSTKAACYFLASEFARRQPSSGGVLHIAGNPGNYVTGMWDHVPSWLYYLVWPLLRNASPHGADTWLWMGFSDEVTLEDAAAGRYAMCDGRWHPGQRGDLLAALRGREEGGTGRASEVYDWCEDKVAEFLK</sequence>
<evidence type="ECO:0000256" key="3">
    <source>
        <dbReference type="ARBA" id="ARBA00023002"/>
    </source>
</evidence>
<protein>
    <recommendedName>
        <fullName evidence="6">Short-chain dehydrogenase</fullName>
    </recommendedName>
</protein>
<evidence type="ECO:0000256" key="1">
    <source>
        <dbReference type="ARBA" id="ARBA00006484"/>
    </source>
</evidence>
<comment type="caution">
    <text evidence="4">The sequence shown here is derived from an EMBL/GenBank/DDBJ whole genome shotgun (WGS) entry which is preliminary data.</text>
</comment>
<dbReference type="PRINTS" id="PR00081">
    <property type="entry name" value="GDHRDH"/>
</dbReference>
<dbReference type="SUPFAM" id="SSF51735">
    <property type="entry name" value="NAD(P)-binding Rossmann-fold domains"/>
    <property type="match status" value="1"/>
</dbReference>
<proteinExistence type="inferred from homology"/>
<evidence type="ECO:0000313" key="4">
    <source>
        <dbReference type="EMBL" id="KAL2285518.1"/>
    </source>
</evidence>
<dbReference type="InterPro" id="IPR002347">
    <property type="entry name" value="SDR_fam"/>
</dbReference>
<evidence type="ECO:0000256" key="2">
    <source>
        <dbReference type="ARBA" id="ARBA00022857"/>
    </source>
</evidence>